<evidence type="ECO:0000256" key="7">
    <source>
        <dbReference type="ARBA" id="ARBA00023136"/>
    </source>
</evidence>
<evidence type="ECO:0000256" key="1">
    <source>
        <dbReference type="ARBA" id="ARBA00004323"/>
    </source>
</evidence>
<dbReference type="GeneTree" id="ENSGT00940000164429"/>
<dbReference type="Proteomes" id="UP000008144">
    <property type="component" value="Chromosome 9"/>
</dbReference>
<dbReference type="InParanoid" id="F6R4Q0"/>
<dbReference type="HOGENOM" id="CLU_733537_0_0_1"/>
<dbReference type="InterPro" id="IPR018011">
    <property type="entry name" value="Carb_sulfotrans_8-10"/>
</dbReference>
<evidence type="ECO:0000256" key="9">
    <source>
        <dbReference type="RuleBase" id="RU364020"/>
    </source>
</evidence>
<comment type="similarity">
    <text evidence="2 9">Belongs to the sulfotransferase 2 family.</text>
</comment>
<evidence type="ECO:0000256" key="5">
    <source>
        <dbReference type="ARBA" id="ARBA00022989"/>
    </source>
</evidence>
<accession>F6R4Q0</accession>
<dbReference type="PANTHER" id="PTHR12137">
    <property type="entry name" value="CARBOHYDRATE SULFOTRANSFERASE"/>
    <property type="match status" value="1"/>
</dbReference>
<comment type="subcellular location">
    <subcellularLocation>
        <location evidence="1 9">Golgi apparatus membrane</location>
        <topology evidence="1 9">Single-pass type II membrane protein</topology>
    </subcellularLocation>
</comment>
<proteinExistence type="inferred from homology"/>
<dbReference type="InterPro" id="IPR005331">
    <property type="entry name" value="Sulfotransferase"/>
</dbReference>
<keyword evidence="6 9" id="KW-0333">Golgi apparatus</keyword>
<dbReference type="OMA" id="TICYNSK"/>
<evidence type="ECO:0000256" key="6">
    <source>
        <dbReference type="ARBA" id="ARBA00023034"/>
    </source>
</evidence>
<evidence type="ECO:0000256" key="8">
    <source>
        <dbReference type="ARBA" id="ARBA00023180"/>
    </source>
</evidence>
<dbReference type="Ensembl" id="ENSCINT00000004853.3">
    <property type="protein sequence ID" value="ENSCINP00000004853.3"/>
    <property type="gene ID" value="ENSCING00000002382.3"/>
</dbReference>
<sequence length="377" mass="44092">MTLKSIQTQNHRALGKFRDGASFNNRRILSEYEDNIDVQAKTEKMRTATVFRSLIPYQKAITVKNDRAWVQLTVPLAGDRNRLKKVISKKYMRRKVELKSSCRRQRPRSMRWNDSTQMIAAPERRVVACFVQKAGSTSWHKLIYNFRHKGEKKWSNEGHVENREYTKHLPDKVKAGLLRSPEVTRVLCVRHPFARLISGWNSKFHKYFVSTVGNLMFKAMPELASYVGKTSPPDEDHVIAFEDFAQYVADYGLDKVDVHFKTVEQLCRPCEFPYDYVVKAESAIDDLWWVLNRFNASMESFLVHDVALGRSTDLQTDTELQKNEDVQQKQIFSDIVRHFFLRVPRETTRTLMSLYYEDFVRFGYTFDIQTLSAGGFE</sequence>
<evidence type="ECO:0000256" key="2">
    <source>
        <dbReference type="ARBA" id="ARBA00006339"/>
    </source>
</evidence>
<keyword evidence="4" id="KW-0812">Transmembrane</keyword>
<keyword evidence="9" id="KW-0119">Carbohydrate metabolism</keyword>
<dbReference type="PANTHER" id="PTHR12137:SF54">
    <property type="entry name" value="CARBOHYDRATE SULFOTRANSFERASE"/>
    <property type="match status" value="1"/>
</dbReference>
<dbReference type="GO" id="GO:0008146">
    <property type="term" value="F:sulfotransferase activity"/>
    <property type="evidence" value="ECO:0000318"/>
    <property type="project" value="GO_Central"/>
</dbReference>
<keyword evidence="11" id="KW-1185">Reference proteome</keyword>
<reference evidence="10" key="3">
    <citation type="submission" date="2025-08" db="UniProtKB">
        <authorList>
            <consortium name="Ensembl"/>
        </authorList>
    </citation>
    <scope>IDENTIFICATION</scope>
</reference>
<keyword evidence="7" id="KW-0472">Membrane</keyword>
<dbReference type="GO" id="GO:0016051">
    <property type="term" value="P:carbohydrate biosynthetic process"/>
    <property type="evidence" value="ECO:0007669"/>
    <property type="project" value="InterPro"/>
</dbReference>
<dbReference type="EC" id="2.8.2.-" evidence="9"/>
<dbReference type="AlphaFoldDB" id="F6R4Q0"/>
<reference evidence="10" key="4">
    <citation type="submission" date="2025-09" db="UniProtKB">
        <authorList>
            <consortium name="Ensembl"/>
        </authorList>
    </citation>
    <scope>IDENTIFICATION</scope>
</reference>
<name>F6R4Q0_CIOIN</name>
<keyword evidence="3 9" id="KW-0808">Transferase</keyword>
<evidence type="ECO:0000256" key="4">
    <source>
        <dbReference type="ARBA" id="ARBA00022692"/>
    </source>
</evidence>
<evidence type="ECO:0000313" key="10">
    <source>
        <dbReference type="Ensembl" id="ENSCINP00000004853.3"/>
    </source>
</evidence>
<keyword evidence="9" id="KW-0735">Signal-anchor</keyword>
<evidence type="ECO:0000313" key="11">
    <source>
        <dbReference type="Proteomes" id="UP000008144"/>
    </source>
</evidence>
<dbReference type="GO" id="GO:0000139">
    <property type="term" value="C:Golgi membrane"/>
    <property type="evidence" value="ECO:0007669"/>
    <property type="project" value="UniProtKB-SubCell"/>
</dbReference>
<protein>
    <recommendedName>
        <fullName evidence="9">Carbohydrate sulfotransferase</fullName>
        <ecNumber evidence="9">2.8.2.-</ecNumber>
    </recommendedName>
</protein>
<reference evidence="11" key="1">
    <citation type="journal article" date="2002" name="Science">
        <title>The draft genome of Ciona intestinalis: insights into chordate and vertebrate origins.</title>
        <authorList>
            <person name="Dehal P."/>
            <person name="Satou Y."/>
            <person name="Campbell R.K."/>
            <person name="Chapman J."/>
            <person name="Degnan B."/>
            <person name="De Tomaso A."/>
            <person name="Davidson B."/>
            <person name="Di Gregorio A."/>
            <person name="Gelpke M."/>
            <person name="Goodstein D.M."/>
            <person name="Harafuji N."/>
            <person name="Hastings K.E."/>
            <person name="Ho I."/>
            <person name="Hotta K."/>
            <person name="Huang W."/>
            <person name="Kawashima T."/>
            <person name="Lemaire P."/>
            <person name="Martinez D."/>
            <person name="Meinertzhagen I.A."/>
            <person name="Necula S."/>
            <person name="Nonaka M."/>
            <person name="Putnam N."/>
            <person name="Rash S."/>
            <person name="Saiga H."/>
            <person name="Satake M."/>
            <person name="Terry A."/>
            <person name="Yamada L."/>
            <person name="Wang H.G."/>
            <person name="Awazu S."/>
            <person name="Azumi K."/>
            <person name="Boore J."/>
            <person name="Branno M."/>
            <person name="Chin-Bow S."/>
            <person name="DeSantis R."/>
            <person name="Doyle S."/>
            <person name="Francino P."/>
            <person name="Keys D.N."/>
            <person name="Haga S."/>
            <person name="Hayashi H."/>
            <person name="Hino K."/>
            <person name="Imai K.S."/>
            <person name="Inaba K."/>
            <person name="Kano S."/>
            <person name="Kobayashi K."/>
            <person name="Kobayashi M."/>
            <person name="Lee B.I."/>
            <person name="Makabe K.W."/>
            <person name="Manohar C."/>
            <person name="Matassi G."/>
            <person name="Medina M."/>
            <person name="Mochizuki Y."/>
            <person name="Mount S."/>
            <person name="Morishita T."/>
            <person name="Miura S."/>
            <person name="Nakayama A."/>
            <person name="Nishizaka S."/>
            <person name="Nomoto H."/>
            <person name="Ohta F."/>
            <person name="Oishi K."/>
            <person name="Rigoutsos I."/>
            <person name="Sano M."/>
            <person name="Sasaki A."/>
            <person name="Sasakura Y."/>
            <person name="Shoguchi E."/>
            <person name="Shin-i T."/>
            <person name="Spagnuolo A."/>
            <person name="Stainier D."/>
            <person name="Suzuki M.M."/>
            <person name="Tassy O."/>
            <person name="Takatori N."/>
            <person name="Tokuoka M."/>
            <person name="Yagi K."/>
            <person name="Yoshizaki F."/>
            <person name="Wada S."/>
            <person name="Zhang C."/>
            <person name="Hyatt P.D."/>
            <person name="Larimer F."/>
            <person name="Detter C."/>
            <person name="Doggett N."/>
            <person name="Glavina T."/>
            <person name="Hawkins T."/>
            <person name="Richardson P."/>
            <person name="Lucas S."/>
            <person name="Kohara Y."/>
            <person name="Levine M."/>
            <person name="Satoh N."/>
            <person name="Rokhsar D.S."/>
        </authorList>
    </citation>
    <scope>NUCLEOTIDE SEQUENCE [LARGE SCALE GENOMIC DNA]</scope>
</reference>
<keyword evidence="8 9" id="KW-0325">Glycoprotein</keyword>
<organism evidence="10 11">
    <name type="scientific">Ciona intestinalis</name>
    <name type="common">Transparent sea squirt</name>
    <name type="synonym">Ascidia intestinalis</name>
    <dbReference type="NCBI Taxonomy" id="7719"/>
    <lineage>
        <taxon>Eukaryota</taxon>
        <taxon>Metazoa</taxon>
        <taxon>Chordata</taxon>
        <taxon>Tunicata</taxon>
        <taxon>Ascidiacea</taxon>
        <taxon>Phlebobranchia</taxon>
        <taxon>Cionidae</taxon>
        <taxon>Ciona</taxon>
    </lineage>
</organism>
<evidence type="ECO:0000256" key="3">
    <source>
        <dbReference type="ARBA" id="ARBA00022679"/>
    </source>
</evidence>
<reference evidence="10" key="2">
    <citation type="journal article" date="2008" name="Genome Biol.">
        <title>Improved genome assembly and evidence-based global gene model set for the chordate Ciona intestinalis: new insight into intron and operon populations.</title>
        <authorList>
            <person name="Satou Y."/>
            <person name="Mineta K."/>
            <person name="Ogasawara M."/>
            <person name="Sasakura Y."/>
            <person name="Shoguchi E."/>
            <person name="Ueno K."/>
            <person name="Yamada L."/>
            <person name="Matsumoto J."/>
            <person name="Wasserscheid J."/>
            <person name="Dewar K."/>
            <person name="Wiley G.B."/>
            <person name="Macmil S.L."/>
            <person name="Roe B.A."/>
            <person name="Zeller R.W."/>
            <person name="Hastings K.E."/>
            <person name="Lemaire P."/>
            <person name="Lindquist E."/>
            <person name="Endo T."/>
            <person name="Hotta K."/>
            <person name="Inaba K."/>
        </authorList>
    </citation>
    <scope>NUCLEOTIDE SEQUENCE [LARGE SCALE GENOMIC DNA]</scope>
    <source>
        <strain evidence="10">wild type</strain>
    </source>
</reference>
<dbReference type="Pfam" id="PF03567">
    <property type="entry name" value="Sulfotransfer_2"/>
    <property type="match status" value="1"/>
</dbReference>
<dbReference type="EMBL" id="EAAA01002955">
    <property type="status" value="NOT_ANNOTATED_CDS"/>
    <property type="molecule type" value="Genomic_DNA"/>
</dbReference>
<keyword evidence="5" id="KW-1133">Transmembrane helix</keyword>